<dbReference type="EMBL" id="LNXU01000052">
    <property type="protein sequence ID" value="KTC68585.1"/>
    <property type="molecule type" value="Genomic_DNA"/>
</dbReference>
<dbReference type="Proteomes" id="UP000054695">
    <property type="component" value="Unassembled WGS sequence"/>
</dbReference>
<dbReference type="STRING" id="447.Lboz_3368"/>
<accession>A0A0W0RC16</accession>
<protein>
    <submittedName>
        <fullName evidence="1">Leucine-rich repeat-containing protein</fullName>
    </submittedName>
</protein>
<evidence type="ECO:0000313" key="2">
    <source>
        <dbReference type="Proteomes" id="UP000054695"/>
    </source>
</evidence>
<comment type="caution">
    <text evidence="1">The sequence shown here is derived from an EMBL/GenBank/DDBJ whole genome shotgun (WGS) entry which is preliminary data.</text>
</comment>
<dbReference type="SUPFAM" id="SSF52047">
    <property type="entry name" value="RNI-like"/>
    <property type="match status" value="1"/>
</dbReference>
<organism evidence="1 2">
    <name type="scientific">Legionella bozemanae</name>
    <name type="common">Fluoribacter bozemanae</name>
    <dbReference type="NCBI Taxonomy" id="447"/>
    <lineage>
        <taxon>Bacteria</taxon>
        <taxon>Pseudomonadati</taxon>
        <taxon>Pseudomonadota</taxon>
        <taxon>Gammaproteobacteria</taxon>
        <taxon>Legionellales</taxon>
        <taxon>Legionellaceae</taxon>
        <taxon>Legionella</taxon>
    </lineage>
</organism>
<proteinExistence type="predicted"/>
<sequence>MLYQLKDLIYKASNEFINEFTTLSTEVTALDLSKNGLDTRLTDEFVQGLTSIAPKIKELYLADNFLVTKPGADLAKIFAAIPSSVTFLHLGSNLLGNKKAAELAEAFAAIPAHVTTLRLDDNFLNNFSQDDLLKLKGSLTHVKTLYVSYTETLSMTTEQRQALKMVFPQIETINLVDPSGKVMELNNSFPLINLVRSLGGKTSVPSLLVQGTMFVKNNNIDYQKENAIPSDLKEFVSSMK</sequence>
<dbReference type="AlphaFoldDB" id="A0A0W0RC16"/>
<gene>
    <name evidence="1" type="primary">legL7</name>
    <name evidence="1" type="ORF">Lboz_3368</name>
</gene>
<reference evidence="1 2" key="1">
    <citation type="submission" date="2015-11" db="EMBL/GenBank/DDBJ databases">
        <title>Genomic analysis of 38 Legionella species identifies large and diverse effector repertoires.</title>
        <authorList>
            <person name="Burstein D."/>
            <person name="Amaro F."/>
            <person name="Zusman T."/>
            <person name="Lifshitz Z."/>
            <person name="Cohen O."/>
            <person name="Gilbert J.A."/>
            <person name="Pupko T."/>
            <person name="Shuman H.A."/>
            <person name="Segal G."/>
        </authorList>
    </citation>
    <scope>NUCLEOTIDE SEQUENCE [LARGE SCALE GENOMIC DNA]</scope>
    <source>
        <strain evidence="1 2">WIGA</strain>
    </source>
</reference>
<dbReference type="RefSeq" id="WP_058460896.1">
    <property type="nucleotide sequence ID" value="NZ_CAAAIY010000027.1"/>
</dbReference>
<evidence type="ECO:0000313" key="1">
    <source>
        <dbReference type="EMBL" id="KTC68585.1"/>
    </source>
</evidence>
<dbReference type="PATRIC" id="fig|447.4.peg.3599"/>
<keyword evidence="2" id="KW-1185">Reference proteome</keyword>
<dbReference type="InterPro" id="IPR032675">
    <property type="entry name" value="LRR_dom_sf"/>
</dbReference>
<dbReference type="Gene3D" id="3.80.10.10">
    <property type="entry name" value="Ribonuclease Inhibitor"/>
    <property type="match status" value="1"/>
</dbReference>
<name>A0A0W0RC16_LEGBO</name>
<dbReference type="OrthoDB" id="5652115at2"/>